<dbReference type="Proteomes" id="UP000494125">
    <property type="component" value="Unassembled WGS sequence"/>
</dbReference>
<feature type="transmembrane region" description="Helical" evidence="6">
    <location>
        <begin position="139"/>
        <end position="159"/>
    </location>
</feature>
<feature type="domain" description="Type II secretion system protein GspF" evidence="7">
    <location>
        <begin position="178"/>
        <end position="306"/>
    </location>
</feature>
<evidence type="ECO:0000259" key="7">
    <source>
        <dbReference type="Pfam" id="PF00482"/>
    </source>
</evidence>
<keyword evidence="9" id="KW-1185">Reference proteome</keyword>
<evidence type="ECO:0000256" key="3">
    <source>
        <dbReference type="ARBA" id="ARBA00022692"/>
    </source>
</evidence>
<dbReference type="RefSeq" id="WP_151047700.1">
    <property type="nucleotide sequence ID" value="NZ_CABVPN010000020.1"/>
</dbReference>
<evidence type="ECO:0000313" key="9">
    <source>
        <dbReference type="Proteomes" id="UP000494125"/>
    </source>
</evidence>
<dbReference type="Pfam" id="PF00482">
    <property type="entry name" value="T2SSF"/>
    <property type="match status" value="1"/>
</dbReference>
<protein>
    <submittedName>
        <fullName evidence="8">Type II secretion system protein</fullName>
    </submittedName>
</protein>
<comment type="subcellular location">
    <subcellularLocation>
        <location evidence="1">Cell membrane</location>
        <topology evidence="1">Multi-pass membrane protein</topology>
    </subcellularLocation>
</comment>
<dbReference type="AlphaFoldDB" id="A0A6P2N1I5"/>
<reference evidence="8 9" key="1">
    <citation type="submission" date="2019-09" db="EMBL/GenBank/DDBJ databases">
        <authorList>
            <person name="Depoorter E."/>
        </authorList>
    </citation>
    <scope>NUCLEOTIDE SEQUENCE [LARGE SCALE GENOMIC DNA]</scope>
    <source>
        <strain evidence="8">LMG 24065</strain>
    </source>
</reference>
<sequence>MQNLSVVHTVMLAGLFIFVAGGVLVAMLLFAPRNMERRIQQASGASVGIGAGAGAGDGGGQPSRWVAKLVELSQPISRLSVPQEGWENSPLRIRLMNAGWRDPNAGALYFAAKTVLALALPGAALLALATTRLADQRMLLSFILVALAGIGYYVPNVILRRRIATRQRVIFEDFPDALDLMTVCVEAGLGLDAALMRVSEELRFRSEVVAGELDLLLLEMRSGFTKETALRNLALRTGVEDIESFCAMLIQADRFGTSIAESLRVLSDMLRTRRRMRAEERAAKIALKLLFPLIFCIFPALMCVLLGPAMIHVYRVLLPTFTSIGQ</sequence>
<keyword evidence="5 6" id="KW-0472">Membrane</keyword>
<evidence type="ECO:0000256" key="2">
    <source>
        <dbReference type="ARBA" id="ARBA00022475"/>
    </source>
</evidence>
<evidence type="ECO:0000256" key="4">
    <source>
        <dbReference type="ARBA" id="ARBA00022989"/>
    </source>
</evidence>
<dbReference type="PANTHER" id="PTHR35007:SF2">
    <property type="entry name" value="PILUS ASSEMBLE PROTEIN"/>
    <property type="match status" value="1"/>
</dbReference>
<keyword evidence="3 6" id="KW-0812">Transmembrane</keyword>
<evidence type="ECO:0000313" key="8">
    <source>
        <dbReference type="EMBL" id="VWB86542.1"/>
    </source>
</evidence>
<evidence type="ECO:0000256" key="5">
    <source>
        <dbReference type="ARBA" id="ARBA00023136"/>
    </source>
</evidence>
<dbReference type="GeneID" id="93029224"/>
<keyword evidence="2" id="KW-1003">Cell membrane</keyword>
<feature type="transmembrane region" description="Helical" evidence="6">
    <location>
        <begin position="285"/>
        <end position="311"/>
    </location>
</feature>
<dbReference type="GO" id="GO:0005886">
    <property type="term" value="C:plasma membrane"/>
    <property type="evidence" value="ECO:0007669"/>
    <property type="project" value="UniProtKB-SubCell"/>
</dbReference>
<dbReference type="EMBL" id="CABVPN010000020">
    <property type="protein sequence ID" value="VWB86542.1"/>
    <property type="molecule type" value="Genomic_DNA"/>
</dbReference>
<accession>A0A6P2N1I5</accession>
<gene>
    <name evidence="8" type="ORF">BDI24065_04156</name>
</gene>
<feature type="transmembrane region" description="Helical" evidence="6">
    <location>
        <begin position="106"/>
        <end position="127"/>
    </location>
</feature>
<name>A0A6P2N1I5_9BURK</name>
<feature type="transmembrane region" description="Helical" evidence="6">
    <location>
        <begin position="6"/>
        <end position="31"/>
    </location>
</feature>
<keyword evidence="4 6" id="KW-1133">Transmembrane helix</keyword>
<evidence type="ECO:0000256" key="1">
    <source>
        <dbReference type="ARBA" id="ARBA00004651"/>
    </source>
</evidence>
<evidence type="ECO:0000256" key="6">
    <source>
        <dbReference type="SAM" id="Phobius"/>
    </source>
</evidence>
<dbReference type="PANTHER" id="PTHR35007">
    <property type="entry name" value="INTEGRAL MEMBRANE PROTEIN-RELATED"/>
    <property type="match status" value="1"/>
</dbReference>
<proteinExistence type="predicted"/>
<dbReference type="InterPro" id="IPR018076">
    <property type="entry name" value="T2SS_GspF_dom"/>
</dbReference>
<organism evidence="8 9">
    <name type="scientific">Burkholderia diffusa</name>
    <dbReference type="NCBI Taxonomy" id="488732"/>
    <lineage>
        <taxon>Bacteria</taxon>
        <taxon>Pseudomonadati</taxon>
        <taxon>Pseudomonadota</taxon>
        <taxon>Betaproteobacteria</taxon>
        <taxon>Burkholderiales</taxon>
        <taxon>Burkholderiaceae</taxon>
        <taxon>Burkholderia</taxon>
        <taxon>Burkholderia cepacia complex</taxon>
    </lineage>
</organism>